<dbReference type="AlphaFoldDB" id="A0A844FZ63"/>
<comment type="caution">
    <text evidence="1">The sequence shown here is derived from an EMBL/GenBank/DDBJ whole genome shotgun (WGS) entry which is preliminary data.</text>
</comment>
<proteinExistence type="predicted"/>
<organism evidence="1 2">
    <name type="scientific">Victivallis lenta</name>
    <dbReference type="NCBI Taxonomy" id="2606640"/>
    <lineage>
        <taxon>Bacteria</taxon>
        <taxon>Pseudomonadati</taxon>
        <taxon>Lentisphaerota</taxon>
        <taxon>Lentisphaeria</taxon>
        <taxon>Victivallales</taxon>
        <taxon>Victivallaceae</taxon>
        <taxon>Victivallis</taxon>
    </lineage>
</organism>
<accession>A0A844FZ63</accession>
<protein>
    <submittedName>
        <fullName evidence="1">Uncharacterized protein</fullName>
    </submittedName>
</protein>
<dbReference type="RefSeq" id="WP_154416957.1">
    <property type="nucleotide sequence ID" value="NZ_VUNS01000002.1"/>
</dbReference>
<name>A0A844FZ63_9BACT</name>
<dbReference type="EMBL" id="VUNS01000002">
    <property type="protein sequence ID" value="MST96014.1"/>
    <property type="molecule type" value="Genomic_DNA"/>
</dbReference>
<sequence>MAESDFTIGDIESAIDSCLRRNSDVPVTAGTVIRQLGGRKTKALADRIDRTLTGDDRFFDDGKGNFTSRAAFFRNYEFVLTPDEWEIQEGILFPGHRFAAYVSPAVFPSETKLCGPDGKPFAAKQINVPVSQVFHYHLLLGSEQLFDFFTAESAANANLSRRPQPTDLVTLNVFDLADFYRKHKFTAGDALLCRVDDWCDGRVTAAFLPADDRKESDLKKWIAAYEKALDPVFDRFESYPEIPEQLAYACFTGAGELPEAGKSASLDEFVRRTNQVEINFDSDHTVLAKRQAEPDDYPVELPEGVLLSRGETGEIGSLLREIGSPLTPIEVDSYILDCCYARELDFEEFFARAFGREKLKFVDEGQQAVFYNYVEERFEELTETYNRVDDEPKAPLRSTILELVDDRLAFFDFLSSIDKSASELSQDDLKELAALSMQLDEVLKLLNDPGYTPDAGDLDRLAETVELRTDEQEALIARLTDRFESGPNQ</sequence>
<gene>
    <name evidence="1" type="ORF">FYJ85_03010</name>
</gene>
<evidence type="ECO:0000313" key="2">
    <source>
        <dbReference type="Proteomes" id="UP000435649"/>
    </source>
</evidence>
<keyword evidence="2" id="KW-1185">Reference proteome</keyword>
<reference evidence="1 2" key="1">
    <citation type="submission" date="2019-08" db="EMBL/GenBank/DDBJ databases">
        <title>In-depth cultivation of the pig gut microbiome towards novel bacterial diversity and tailored functional studies.</title>
        <authorList>
            <person name="Wylensek D."/>
            <person name="Hitch T.C.A."/>
            <person name="Clavel T."/>
        </authorList>
    </citation>
    <scope>NUCLEOTIDE SEQUENCE [LARGE SCALE GENOMIC DNA]</scope>
    <source>
        <strain evidence="1 2">BBE-744-WT-12</strain>
    </source>
</reference>
<dbReference type="Proteomes" id="UP000435649">
    <property type="component" value="Unassembled WGS sequence"/>
</dbReference>
<evidence type="ECO:0000313" key="1">
    <source>
        <dbReference type="EMBL" id="MST96014.1"/>
    </source>
</evidence>